<dbReference type="Pfam" id="PF08681">
    <property type="entry name" value="TacA1"/>
    <property type="match status" value="1"/>
</dbReference>
<evidence type="ECO:0000256" key="2">
    <source>
        <dbReference type="ARBA" id="ARBA00049988"/>
    </source>
</evidence>
<accession>A0A1I2VQS3</accession>
<organism evidence="3 4">
    <name type="scientific">Algoriphagus hitonicola</name>
    <dbReference type="NCBI Taxonomy" id="435880"/>
    <lineage>
        <taxon>Bacteria</taxon>
        <taxon>Pseudomonadati</taxon>
        <taxon>Bacteroidota</taxon>
        <taxon>Cytophagia</taxon>
        <taxon>Cytophagales</taxon>
        <taxon>Cyclobacteriaceae</taxon>
        <taxon>Algoriphagus</taxon>
    </lineage>
</organism>
<dbReference type="OrthoDB" id="595305at2"/>
<keyword evidence="4" id="KW-1185">Reference proteome</keyword>
<dbReference type="PANTHER" id="PTHR35401">
    <property type="entry name" value="COPG FAMILY HELIX-TURN-HELIX PROTEIN-RELATED-RELATED"/>
    <property type="match status" value="1"/>
</dbReference>
<keyword evidence="1" id="KW-1277">Toxin-antitoxin system</keyword>
<dbReference type="InterPro" id="IPR010985">
    <property type="entry name" value="Ribbon_hlx_hlx"/>
</dbReference>
<sequence>MDTKELNPKDARFDTRLSKEQKELFEKAVRLGGYRNLTDFVVLTLQEKAKEIISENERILSSQRDGEIFFEAVMNPKSPNKSLSDAAAEFKSIFS</sequence>
<dbReference type="EMBL" id="FOPC01000010">
    <property type="protein sequence ID" value="SFG91588.1"/>
    <property type="molecule type" value="Genomic_DNA"/>
</dbReference>
<protein>
    <submittedName>
        <fullName evidence="3">Uncharacterized conserved protein, DUF1778 family</fullName>
    </submittedName>
</protein>
<dbReference type="RefSeq" id="WP_092792728.1">
    <property type="nucleotide sequence ID" value="NZ_FOPC01000010.1"/>
</dbReference>
<dbReference type="AlphaFoldDB" id="A0A1I2VQS3"/>
<dbReference type="InterPro" id="IPR014795">
    <property type="entry name" value="TacA_1-like"/>
</dbReference>
<evidence type="ECO:0000313" key="3">
    <source>
        <dbReference type="EMBL" id="SFG91588.1"/>
    </source>
</evidence>
<evidence type="ECO:0000256" key="1">
    <source>
        <dbReference type="ARBA" id="ARBA00022649"/>
    </source>
</evidence>
<dbReference type="Gene3D" id="1.20.5.780">
    <property type="entry name" value="Single helix bin"/>
    <property type="match status" value="1"/>
</dbReference>
<dbReference type="Proteomes" id="UP000199642">
    <property type="component" value="Unassembled WGS sequence"/>
</dbReference>
<dbReference type="GO" id="GO:0006355">
    <property type="term" value="P:regulation of DNA-templated transcription"/>
    <property type="evidence" value="ECO:0007669"/>
    <property type="project" value="InterPro"/>
</dbReference>
<name>A0A1I2VQS3_9BACT</name>
<comment type="similarity">
    <text evidence="2">Belongs to the TacA antitoxin family.</text>
</comment>
<proteinExistence type="inferred from homology"/>
<dbReference type="SUPFAM" id="SSF47598">
    <property type="entry name" value="Ribbon-helix-helix"/>
    <property type="match status" value="1"/>
</dbReference>
<reference evidence="4" key="1">
    <citation type="submission" date="2016-10" db="EMBL/GenBank/DDBJ databases">
        <authorList>
            <person name="Varghese N."/>
            <person name="Submissions S."/>
        </authorList>
    </citation>
    <scope>NUCLEOTIDE SEQUENCE [LARGE SCALE GENOMIC DNA]</scope>
    <source>
        <strain evidence="4">DSM 19315</strain>
    </source>
</reference>
<gene>
    <name evidence="3" type="ORF">SAMN04487988_110101</name>
</gene>
<evidence type="ECO:0000313" key="4">
    <source>
        <dbReference type="Proteomes" id="UP000199642"/>
    </source>
</evidence>
<dbReference type="STRING" id="435880.SAMN04487988_110101"/>
<dbReference type="PANTHER" id="PTHR35401:SF2">
    <property type="entry name" value="ABC-TYPE TRANSPORT SYSTEM"/>
    <property type="match status" value="1"/>
</dbReference>